<comment type="caution">
    <text evidence="11">The sequence shown here is derived from an EMBL/GenBank/DDBJ whole genome shotgun (WGS) entry which is preliminary data.</text>
</comment>
<dbReference type="GO" id="GO:0000813">
    <property type="term" value="C:ESCRT I complex"/>
    <property type="evidence" value="ECO:0007669"/>
    <property type="project" value="TreeGrafter"/>
</dbReference>
<dbReference type="InterPro" id="IPR052070">
    <property type="entry name" value="ESCRT-I_UEV_domain"/>
</dbReference>
<dbReference type="PROSITE" id="PS51322">
    <property type="entry name" value="UEV"/>
    <property type="match status" value="1"/>
</dbReference>
<reference evidence="11" key="1">
    <citation type="submission" date="2022-07" db="EMBL/GenBank/DDBJ databases">
        <title>Phylogenomic reconstructions and comparative analyses of Kickxellomycotina fungi.</title>
        <authorList>
            <person name="Reynolds N.K."/>
            <person name="Stajich J.E."/>
            <person name="Barry K."/>
            <person name="Grigoriev I.V."/>
            <person name="Crous P."/>
            <person name="Smith M.E."/>
        </authorList>
    </citation>
    <scope>NUCLEOTIDE SEQUENCE</scope>
    <source>
        <strain evidence="11">RSA 567</strain>
    </source>
</reference>
<evidence type="ECO:0000256" key="1">
    <source>
        <dbReference type="ARBA" id="ARBA00004177"/>
    </source>
</evidence>
<keyword evidence="5 7" id="KW-0653">Protein transport</keyword>
<dbReference type="OrthoDB" id="306304at2759"/>
<accession>A0A9W8EBI8</accession>
<keyword evidence="11" id="KW-0675">Receptor</keyword>
<dbReference type="CDD" id="cd11685">
    <property type="entry name" value="UEV_TSG101-like"/>
    <property type="match status" value="1"/>
</dbReference>
<dbReference type="Gene3D" id="6.10.140.820">
    <property type="match status" value="1"/>
</dbReference>
<feature type="domain" description="SB" evidence="9">
    <location>
        <begin position="445"/>
        <end position="512"/>
    </location>
</feature>
<protein>
    <submittedName>
        <fullName evidence="11">Suppressor protein stp22 of temperature-sensitive alpha-factor receptor and arginine permease</fullName>
    </submittedName>
</protein>
<dbReference type="AlphaFoldDB" id="A0A9W8EBI8"/>
<evidence type="ECO:0000256" key="2">
    <source>
        <dbReference type="ARBA" id="ARBA00009594"/>
    </source>
</evidence>
<feature type="compositionally biased region" description="Pro residues" evidence="8">
    <location>
        <begin position="307"/>
        <end position="319"/>
    </location>
</feature>
<dbReference type="PROSITE" id="PS51312">
    <property type="entry name" value="SB"/>
    <property type="match status" value="1"/>
</dbReference>
<feature type="region of interest" description="Disordered" evidence="8">
    <location>
        <begin position="148"/>
        <end position="237"/>
    </location>
</feature>
<evidence type="ECO:0000256" key="4">
    <source>
        <dbReference type="ARBA" id="ARBA00022753"/>
    </source>
</evidence>
<evidence type="ECO:0000259" key="10">
    <source>
        <dbReference type="PROSITE" id="PS51322"/>
    </source>
</evidence>
<sequence>MASHNQALHAWLTMVTKGHHDSPKVTAHVQELLQAFPTLRPKYDYYSHVSGQREPMLCAYGTLPVSYRGQTYHIPVALWFPIRYPECPPLVRVEPTANMVVIPGKCVNSAGQVHHPYLSQWATQPAAAQSLVELLRALQVAFGNESPVGMKTASQNQAHHHHQLLPTDAPRPPPASDPRPLHQTMPVQGAPSDIQHTMSDPGRMNNATHRPMASPPPSLEATQSFEPHHSAPYPWPDSVGNASTATLGLADIPNPSGSFYPMSTSNHGHEPAAAPASTSKPLPLPNGGHATMPSQSSLTTDTSTPQSQPPNLPLPPVPQPGNESHDHIDLATLRTQLSLIDDDTASPAQKLVGFQVAVYDKLTERLDSFNKAMKHKTTHLLAINQHLNHGEELVEKEKRQLLSMQRKIENNIGVLESKHQELQRQEAIIKKLPPPDPTTIFRGKQPAYEQLFNLVADDNAIEDTIYYLGKALSLGKIDLVLYLKSVRSLAHDQFMCRTLIQKIRHQAQLPPA</sequence>
<keyword evidence="12" id="KW-1185">Reference proteome</keyword>
<name>A0A9W8EBI8_9FUNG</name>
<evidence type="ECO:0000313" key="11">
    <source>
        <dbReference type="EMBL" id="KAJ1984206.1"/>
    </source>
</evidence>
<keyword evidence="4" id="KW-0967">Endosome</keyword>
<dbReference type="PANTHER" id="PTHR23306:SF3">
    <property type="entry name" value="TUMOR SUPPRESSOR PROTEIN 101"/>
    <property type="match status" value="1"/>
</dbReference>
<evidence type="ECO:0000256" key="5">
    <source>
        <dbReference type="ARBA" id="ARBA00022927"/>
    </source>
</evidence>
<dbReference type="SUPFAM" id="SSF140111">
    <property type="entry name" value="Endosomal sorting complex assembly domain"/>
    <property type="match status" value="1"/>
</dbReference>
<dbReference type="InterPro" id="IPR037202">
    <property type="entry name" value="ESCRT_assembly_dom"/>
</dbReference>
<dbReference type="Pfam" id="PF09454">
    <property type="entry name" value="Vps23_core"/>
    <property type="match status" value="1"/>
</dbReference>
<dbReference type="PANTHER" id="PTHR23306">
    <property type="entry name" value="TUMOR SUSCEPTIBILITY GENE 101 PROTEIN-RELATED"/>
    <property type="match status" value="1"/>
</dbReference>
<dbReference type="SUPFAM" id="SSF54495">
    <property type="entry name" value="UBC-like"/>
    <property type="match status" value="1"/>
</dbReference>
<dbReference type="InterPro" id="IPR008883">
    <property type="entry name" value="UEV_N"/>
</dbReference>
<dbReference type="Gene3D" id="3.10.110.10">
    <property type="entry name" value="Ubiquitin Conjugating Enzyme"/>
    <property type="match status" value="1"/>
</dbReference>
<dbReference type="InterPro" id="IPR017916">
    <property type="entry name" value="SB_dom"/>
</dbReference>
<evidence type="ECO:0000256" key="3">
    <source>
        <dbReference type="ARBA" id="ARBA00022448"/>
    </source>
</evidence>
<dbReference type="EMBL" id="JANBQB010000027">
    <property type="protein sequence ID" value="KAJ1984206.1"/>
    <property type="molecule type" value="Genomic_DNA"/>
</dbReference>
<dbReference type="GO" id="GO:0015031">
    <property type="term" value="P:protein transport"/>
    <property type="evidence" value="ECO:0007669"/>
    <property type="project" value="UniProtKB-UniRule"/>
</dbReference>
<dbReference type="InterPro" id="IPR016135">
    <property type="entry name" value="UBQ-conjugating_enzyme/RWD"/>
</dbReference>
<evidence type="ECO:0000256" key="7">
    <source>
        <dbReference type="PROSITE-ProRule" id="PRU00644"/>
    </source>
</evidence>
<proteinExistence type="inferred from homology"/>
<evidence type="ECO:0000256" key="6">
    <source>
        <dbReference type="ARBA" id="ARBA00023054"/>
    </source>
</evidence>
<feature type="compositionally biased region" description="Low complexity" evidence="8">
    <location>
        <begin position="293"/>
        <end position="306"/>
    </location>
</feature>
<feature type="domain" description="UEV" evidence="10">
    <location>
        <begin position="6"/>
        <end position="152"/>
    </location>
</feature>
<evidence type="ECO:0000256" key="8">
    <source>
        <dbReference type="SAM" id="MobiDB-lite"/>
    </source>
</evidence>
<keyword evidence="6" id="KW-0175">Coiled coil</keyword>
<comment type="subcellular location">
    <subcellularLocation>
        <location evidence="1">Endosome</location>
    </subcellularLocation>
</comment>
<evidence type="ECO:0000259" key="9">
    <source>
        <dbReference type="PROSITE" id="PS51312"/>
    </source>
</evidence>
<dbReference type="GO" id="GO:0043130">
    <property type="term" value="F:ubiquitin binding"/>
    <property type="evidence" value="ECO:0007669"/>
    <property type="project" value="TreeGrafter"/>
</dbReference>
<organism evidence="11 12">
    <name type="scientific">Dimargaris verticillata</name>
    <dbReference type="NCBI Taxonomy" id="2761393"/>
    <lineage>
        <taxon>Eukaryota</taxon>
        <taxon>Fungi</taxon>
        <taxon>Fungi incertae sedis</taxon>
        <taxon>Zoopagomycota</taxon>
        <taxon>Kickxellomycotina</taxon>
        <taxon>Dimargaritomycetes</taxon>
        <taxon>Dimargaritales</taxon>
        <taxon>Dimargaritaceae</taxon>
        <taxon>Dimargaris</taxon>
    </lineage>
</organism>
<dbReference type="GO" id="GO:0043162">
    <property type="term" value="P:ubiquitin-dependent protein catabolic process via the multivesicular body sorting pathway"/>
    <property type="evidence" value="ECO:0007669"/>
    <property type="project" value="UniProtKB-ARBA"/>
</dbReference>
<feature type="region of interest" description="Disordered" evidence="8">
    <location>
        <begin position="258"/>
        <end position="326"/>
    </location>
</feature>
<dbReference type="Proteomes" id="UP001151582">
    <property type="component" value="Unassembled WGS sequence"/>
</dbReference>
<comment type="similarity">
    <text evidence="2">Belongs to the ubiquitin-conjugating enzyme family. UEV subfamily.</text>
</comment>
<keyword evidence="3 7" id="KW-0813">Transport</keyword>
<gene>
    <name evidence="11" type="primary">STP22</name>
    <name evidence="11" type="ORF">H4R34_000812</name>
</gene>
<dbReference type="Pfam" id="PF05743">
    <property type="entry name" value="UEV"/>
    <property type="match status" value="1"/>
</dbReference>
<evidence type="ECO:0000313" key="12">
    <source>
        <dbReference type="Proteomes" id="UP001151582"/>
    </source>
</evidence>
<dbReference type="GO" id="GO:0072666">
    <property type="term" value="P:establishment of protein localization to vacuole"/>
    <property type="evidence" value="ECO:0007669"/>
    <property type="project" value="UniProtKB-ARBA"/>
</dbReference>